<dbReference type="AlphaFoldDB" id="A0A0L0EKE4"/>
<protein>
    <submittedName>
        <fullName evidence="1">Uncharacterized protein</fullName>
    </submittedName>
</protein>
<keyword evidence="2" id="KW-1185">Reference proteome</keyword>
<feature type="non-terminal residue" evidence="1">
    <location>
        <position position="1"/>
    </location>
</feature>
<organism evidence="1 2">
    <name type="scientific">Sphaeroforma arctica JP610</name>
    <dbReference type="NCBI Taxonomy" id="667725"/>
    <lineage>
        <taxon>Eukaryota</taxon>
        <taxon>Ichthyosporea</taxon>
        <taxon>Ichthyophonida</taxon>
        <taxon>Sphaeroforma</taxon>
    </lineage>
</organism>
<evidence type="ECO:0000313" key="2">
    <source>
        <dbReference type="Proteomes" id="UP000054560"/>
    </source>
</evidence>
<dbReference type="GeneID" id="25918796"/>
<evidence type="ECO:0000313" key="1">
    <source>
        <dbReference type="EMBL" id="KNC65004.1"/>
    </source>
</evidence>
<reference evidence="1 2" key="1">
    <citation type="submission" date="2011-02" db="EMBL/GenBank/DDBJ databases">
        <title>The Genome Sequence of Sphaeroforma arctica JP610.</title>
        <authorList>
            <consortium name="The Broad Institute Genome Sequencing Platform"/>
            <person name="Russ C."/>
            <person name="Cuomo C."/>
            <person name="Young S.K."/>
            <person name="Zeng Q."/>
            <person name="Gargeya S."/>
            <person name="Alvarado L."/>
            <person name="Berlin A."/>
            <person name="Chapman S.B."/>
            <person name="Chen Z."/>
            <person name="Freedman E."/>
            <person name="Gellesch M."/>
            <person name="Goldberg J."/>
            <person name="Griggs A."/>
            <person name="Gujja S."/>
            <person name="Heilman E."/>
            <person name="Heiman D."/>
            <person name="Howarth C."/>
            <person name="Mehta T."/>
            <person name="Neiman D."/>
            <person name="Pearson M."/>
            <person name="Roberts A."/>
            <person name="Saif S."/>
            <person name="Shea T."/>
            <person name="Shenoy N."/>
            <person name="Sisk P."/>
            <person name="Stolte C."/>
            <person name="Sykes S."/>
            <person name="White J."/>
            <person name="Yandava C."/>
            <person name="Burger G."/>
            <person name="Gray M.W."/>
            <person name="Holland P.W.H."/>
            <person name="King N."/>
            <person name="Lang F.B.F."/>
            <person name="Roger A.J."/>
            <person name="Ruiz-Trillo I."/>
            <person name="Haas B."/>
            <person name="Nusbaum C."/>
            <person name="Birren B."/>
        </authorList>
    </citation>
    <scope>NUCLEOTIDE SEQUENCE [LARGE SCALE GENOMIC DNA]</scope>
    <source>
        <strain evidence="1 2">JP610</strain>
    </source>
</reference>
<gene>
    <name evidence="1" type="ORF">SARC_18292</name>
</gene>
<dbReference type="Proteomes" id="UP000054560">
    <property type="component" value="Unassembled WGS sequence"/>
</dbReference>
<accession>A0A0L0EKE4</accession>
<name>A0A0L0EKE4_9EUKA</name>
<proteinExistence type="predicted"/>
<sequence length="53" mass="6006">AAAIDAEFELSRYDDSCRRNEVLLQLANENSPVKGFTWGSYQTLINEPKKKST</sequence>
<dbReference type="EMBL" id="KQ256954">
    <property type="protein sequence ID" value="KNC65004.1"/>
    <property type="molecule type" value="Genomic_DNA"/>
</dbReference>
<dbReference type="Gene3D" id="3.30.830.10">
    <property type="entry name" value="Metalloenzyme, LuxS/M16 peptidase-like"/>
    <property type="match status" value="1"/>
</dbReference>
<dbReference type="RefSeq" id="XP_014143105.1">
    <property type="nucleotide sequence ID" value="XM_014287630.1"/>
</dbReference>